<feature type="domain" description="FAD/NAD(P)-binding" evidence="2">
    <location>
        <begin position="12"/>
        <end position="338"/>
    </location>
</feature>
<dbReference type="SUPFAM" id="SSF51905">
    <property type="entry name" value="FAD/NAD(P)-binding domain"/>
    <property type="match status" value="1"/>
</dbReference>
<dbReference type="PIRSF" id="PIRSF037495">
    <property type="entry name" value="Opine_OX_OoxA/HcnB"/>
    <property type="match status" value="1"/>
</dbReference>
<dbReference type="STRING" id="882086.SacxiDRAFT_0779"/>
<sequence>MSVNPAGTGEVYDVAVIGAGPAGLAAAVAAAERGRMVAVVDAGEAPGGQFWRHPSETARPGYDGRGQHAWRLYTDLRRRFDAAIARKAVTYLPGRQVWSLARQRGGFEVRTTPTTAPHGRGTGVLRSDQLVLCTGAYDRQLPVPGWDLPGVMSAGGVQAFVKANGVSPGRRVVVAGTGPFLLPVAASVARAGGTVVAVCEAASLTGWLPQLRTALRSPAKLGEAAEYAATFARHRIRWRTRTVVTEVLGGERVTGVRLSRVDGQGRVLPGRDTILSGIDVVGFGWGFTPQLELAVALGARTRVDVDGSVVGVVDQRQATDVPGLFLAGELTGVGGALLAVAEGTVAGASAGGAPDPHPALARKIRRNREFAAAMHTAHPVPPGWESWLTPDTLVCRCEEVPYEHVRAARTELGADDTRSLKSFTRTGMGWCQGRICGFAAGCLATSDTGQRAGRAAEGALKRPLAAPVRLGDLAELPTTDREGT</sequence>
<evidence type="ECO:0000313" key="4">
    <source>
        <dbReference type="Proteomes" id="UP000004691"/>
    </source>
</evidence>
<evidence type="ECO:0000256" key="1">
    <source>
        <dbReference type="ARBA" id="ARBA00023002"/>
    </source>
</evidence>
<dbReference type="InterPro" id="IPR051691">
    <property type="entry name" value="Metab_Enz_Cyan_OpOx_G3PDH"/>
</dbReference>
<dbReference type="Gene3D" id="1.10.10.1100">
    <property type="entry name" value="BFD-like [2Fe-2S]-binding domain"/>
    <property type="match status" value="1"/>
</dbReference>
<dbReference type="HOGENOM" id="CLU_030705_1_2_11"/>
<dbReference type="RefSeq" id="WP_006237158.1">
    <property type="nucleotide sequence ID" value="NZ_JH636049.1"/>
</dbReference>
<keyword evidence="4" id="KW-1185">Reference proteome</keyword>
<dbReference type="InterPro" id="IPR041854">
    <property type="entry name" value="BFD-like_2Fe2S-bd_dom_sf"/>
</dbReference>
<dbReference type="PRINTS" id="PR00411">
    <property type="entry name" value="PNDRDTASEI"/>
</dbReference>
<dbReference type="InterPro" id="IPR023753">
    <property type="entry name" value="FAD/NAD-binding_dom"/>
</dbReference>
<name>I0UYU2_9PSEU</name>
<dbReference type="EMBL" id="JH636049">
    <property type="protein sequence ID" value="EID53045.1"/>
    <property type="molecule type" value="Genomic_DNA"/>
</dbReference>
<dbReference type="PRINTS" id="PR00368">
    <property type="entry name" value="FADPNR"/>
</dbReference>
<organism evidence="3 4">
    <name type="scientific">Saccharomonospora xinjiangensis XJ-54</name>
    <dbReference type="NCBI Taxonomy" id="882086"/>
    <lineage>
        <taxon>Bacteria</taxon>
        <taxon>Bacillati</taxon>
        <taxon>Actinomycetota</taxon>
        <taxon>Actinomycetes</taxon>
        <taxon>Pseudonocardiales</taxon>
        <taxon>Pseudonocardiaceae</taxon>
        <taxon>Saccharomonospora</taxon>
    </lineage>
</organism>
<dbReference type="Gene3D" id="3.50.50.60">
    <property type="entry name" value="FAD/NAD(P)-binding domain"/>
    <property type="match status" value="2"/>
</dbReference>
<proteinExistence type="predicted"/>
<dbReference type="Proteomes" id="UP000004691">
    <property type="component" value="Unassembled WGS sequence"/>
</dbReference>
<dbReference type="Pfam" id="PF07992">
    <property type="entry name" value="Pyr_redox_2"/>
    <property type="match status" value="1"/>
</dbReference>
<evidence type="ECO:0000259" key="2">
    <source>
        <dbReference type="Pfam" id="PF07992"/>
    </source>
</evidence>
<dbReference type="GO" id="GO:0016491">
    <property type="term" value="F:oxidoreductase activity"/>
    <property type="evidence" value="ECO:0007669"/>
    <property type="project" value="UniProtKB-KW"/>
</dbReference>
<reference evidence="3 4" key="1">
    <citation type="submission" date="2012-01" db="EMBL/GenBank/DDBJ databases">
        <title>Improved High-Quality Draft sequence of Saccharomonospora xinjiangensis XJ-54.</title>
        <authorList>
            <consortium name="US DOE Joint Genome Institute"/>
            <person name="Lucas S."/>
            <person name="Han J."/>
            <person name="Lapidus A."/>
            <person name="Cheng J.-F."/>
            <person name="Goodwin L."/>
            <person name="Pitluck S."/>
            <person name="Peters L."/>
            <person name="Mikhailova N."/>
            <person name="Teshima H."/>
            <person name="Detter J.C."/>
            <person name="Han C."/>
            <person name="Tapia R."/>
            <person name="Land M."/>
            <person name="Hauser L."/>
            <person name="Kyrpides N."/>
            <person name="Ivanova N."/>
            <person name="Pagani I."/>
            <person name="Brambilla E.-M."/>
            <person name="Klenk H.-P."/>
            <person name="Woyke T."/>
        </authorList>
    </citation>
    <scope>NUCLEOTIDE SEQUENCE [LARGE SCALE GENOMIC DNA]</scope>
    <source>
        <strain evidence="3 4">XJ-54</strain>
    </source>
</reference>
<protein>
    <submittedName>
        <fullName evidence="3">Thioredoxin reductase</fullName>
    </submittedName>
</protein>
<accession>I0UYU2</accession>
<dbReference type="eggNOG" id="COG0446">
    <property type="taxonomic scope" value="Bacteria"/>
</dbReference>
<evidence type="ECO:0000313" key="3">
    <source>
        <dbReference type="EMBL" id="EID53045.1"/>
    </source>
</evidence>
<dbReference type="InterPro" id="IPR036188">
    <property type="entry name" value="FAD/NAD-bd_sf"/>
</dbReference>
<dbReference type="PANTHER" id="PTHR42949:SF3">
    <property type="entry name" value="ANAEROBIC GLYCEROL-3-PHOSPHATE DEHYDROGENASE SUBUNIT B"/>
    <property type="match status" value="1"/>
</dbReference>
<dbReference type="PANTHER" id="PTHR42949">
    <property type="entry name" value="ANAEROBIC GLYCEROL-3-PHOSPHATE DEHYDROGENASE SUBUNIT B"/>
    <property type="match status" value="1"/>
</dbReference>
<gene>
    <name evidence="3" type="ORF">SacxiDRAFT_0779</name>
</gene>
<dbReference type="InterPro" id="IPR017224">
    <property type="entry name" value="Opine_Oxase_asu/HCN_bsu"/>
</dbReference>
<keyword evidence="1" id="KW-0560">Oxidoreductase</keyword>
<dbReference type="AlphaFoldDB" id="I0UYU2"/>